<dbReference type="EMBL" id="CP080507">
    <property type="protein sequence ID" value="QYM79219.1"/>
    <property type="molecule type" value="Genomic_DNA"/>
</dbReference>
<accession>A0A8F9TWQ2</accession>
<dbReference type="Proteomes" id="UP000825051">
    <property type="component" value="Chromosome"/>
</dbReference>
<dbReference type="RefSeq" id="WP_220162783.1">
    <property type="nucleotide sequence ID" value="NZ_CP080507.1"/>
</dbReference>
<proteinExistence type="predicted"/>
<evidence type="ECO:0000313" key="2">
    <source>
        <dbReference type="Proteomes" id="UP000825051"/>
    </source>
</evidence>
<protein>
    <submittedName>
        <fullName evidence="1">Uncharacterized protein</fullName>
    </submittedName>
</protein>
<dbReference type="AlphaFoldDB" id="A0A8F9TWQ2"/>
<reference evidence="1" key="1">
    <citation type="submission" date="2021-08" db="EMBL/GenBank/DDBJ databases">
        <title>Genome of a novel bacterium of the phylum Verrucomicrobia, Oleiharenicola sp. KSB-15.</title>
        <authorList>
            <person name="Chung J.-H."/>
            <person name="Ahn J.-H."/>
            <person name="Yoon Y."/>
            <person name="Kim D.-Y."/>
            <person name="An S.-H."/>
            <person name="Park I."/>
            <person name="Yeon J."/>
        </authorList>
    </citation>
    <scope>NUCLEOTIDE SEQUENCE</scope>
    <source>
        <strain evidence="1">KSB-15</strain>
    </source>
</reference>
<organism evidence="1 2">
    <name type="scientific">Horticoccus luteus</name>
    <dbReference type="NCBI Taxonomy" id="2862869"/>
    <lineage>
        <taxon>Bacteria</taxon>
        <taxon>Pseudomonadati</taxon>
        <taxon>Verrucomicrobiota</taxon>
        <taxon>Opitutia</taxon>
        <taxon>Opitutales</taxon>
        <taxon>Opitutaceae</taxon>
        <taxon>Horticoccus</taxon>
    </lineage>
</organism>
<evidence type="ECO:0000313" key="1">
    <source>
        <dbReference type="EMBL" id="QYM79219.1"/>
    </source>
</evidence>
<sequence>MKRSSATQVAAPVQLTWSHFGRLHRVSAWPEVEFTVEQDGGWVAYEPDPSSAEFIAGVVMLDAAKWQRYLEFLPAAERAFVSSFKFGRLAALAVITRCPALLAELSETPALLPLVAAHVQLRGAAAPRWSELAAVHDRAGVFGVLEWLGLPASRSTLAILGRVADPDLPRRLLAPIRAALWQPAAVLRFERRAVLSENTLLRDCSALAA</sequence>
<name>A0A8F9TWQ2_9BACT</name>
<dbReference type="KEGG" id="ole:K0B96_00975"/>
<keyword evidence="2" id="KW-1185">Reference proteome</keyword>
<gene>
    <name evidence="1" type="ORF">K0B96_00975</name>
</gene>